<keyword evidence="3" id="KW-0731">Sigma factor</keyword>
<dbReference type="GO" id="GO:0016987">
    <property type="term" value="F:sigma factor activity"/>
    <property type="evidence" value="ECO:0007669"/>
    <property type="project" value="UniProtKB-KW"/>
</dbReference>
<sequence>MGADHPSKRPIEDDDGAFHRHGDLLFSVAHSMLGDTKEAAEVIREVRERWLGEDGHRAPGSDTALIRLTTCLAIARLRTARNGDGPRIGPWLPDPLLDEPELSLAESISAAMTVVLDALQPEERTVFVLRHGFGLTDSDIASVTGRPERSVRRTGAHAEARLRCESVPADDGQVARRFVASCTELDRQGLCDVLAADVVLRPGENLAPPPVEGREDVADALLACFAEDPLRDWFHALDADGLAVVWTRDPSPLGAVVLRMADGGVKEVDLIGSRS</sequence>
<reference evidence="6" key="1">
    <citation type="submission" date="2020-11" db="EMBL/GenBank/DDBJ databases">
        <title>Sequencing the genomes of 1000 actinobacteria strains.</title>
        <authorList>
            <person name="Klenk H.-P."/>
        </authorList>
    </citation>
    <scope>NUCLEOTIDE SEQUENCE</scope>
    <source>
        <strain evidence="6">DSM 43175</strain>
    </source>
</reference>
<dbReference type="InterPro" id="IPR013249">
    <property type="entry name" value="RNA_pol_sigma70_r4_t2"/>
</dbReference>
<gene>
    <name evidence="6" type="ORF">IW256_001009</name>
</gene>
<dbReference type="InterPro" id="IPR052704">
    <property type="entry name" value="ECF_Sigma-70_Domain"/>
</dbReference>
<comment type="similarity">
    <text evidence="1">Belongs to the sigma-70 factor family. ECF subfamily.</text>
</comment>
<dbReference type="InterPro" id="IPR013324">
    <property type="entry name" value="RNA_pol_sigma_r3/r4-like"/>
</dbReference>
<dbReference type="Gene3D" id="1.10.10.10">
    <property type="entry name" value="Winged helix-like DNA-binding domain superfamily/Winged helix DNA-binding domain"/>
    <property type="match status" value="1"/>
</dbReference>
<evidence type="ECO:0000256" key="2">
    <source>
        <dbReference type="ARBA" id="ARBA00023015"/>
    </source>
</evidence>
<name>A0A931DG21_9ACTN</name>
<dbReference type="GO" id="GO:0003677">
    <property type="term" value="F:DNA binding"/>
    <property type="evidence" value="ECO:0007669"/>
    <property type="project" value="InterPro"/>
</dbReference>
<dbReference type="InterPro" id="IPR032710">
    <property type="entry name" value="NTF2-like_dom_sf"/>
</dbReference>
<feature type="domain" description="RNA polymerase sigma factor 70 region 4 type 2" evidence="5">
    <location>
        <begin position="114"/>
        <end position="162"/>
    </location>
</feature>
<dbReference type="AlphaFoldDB" id="A0A931DG21"/>
<dbReference type="InterPro" id="IPR036388">
    <property type="entry name" value="WH-like_DNA-bd_sf"/>
</dbReference>
<organism evidence="6 7">
    <name type="scientific">Actinomadura viridis</name>
    <dbReference type="NCBI Taxonomy" id="58110"/>
    <lineage>
        <taxon>Bacteria</taxon>
        <taxon>Bacillati</taxon>
        <taxon>Actinomycetota</taxon>
        <taxon>Actinomycetes</taxon>
        <taxon>Streptosporangiales</taxon>
        <taxon>Thermomonosporaceae</taxon>
        <taxon>Actinomadura</taxon>
    </lineage>
</organism>
<dbReference type="PANTHER" id="PTHR30173">
    <property type="entry name" value="SIGMA 19 FACTOR"/>
    <property type="match status" value="1"/>
</dbReference>
<comment type="caution">
    <text evidence="6">The sequence shown here is derived from an EMBL/GenBank/DDBJ whole genome shotgun (WGS) entry which is preliminary data.</text>
</comment>
<evidence type="ECO:0000313" key="7">
    <source>
        <dbReference type="Proteomes" id="UP000614047"/>
    </source>
</evidence>
<dbReference type="Pfam" id="PF08281">
    <property type="entry name" value="Sigma70_r4_2"/>
    <property type="match status" value="1"/>
</dbReference>
<evidence type="ECO:0000259" key="5">
    <source>
        <dbReference type="Pfam" id="PF08281"/>
    </source>
</evidence>
<keyword evidence="7" id="KW-1185">Reference proteome</keyword>
<evidence type="ECO:0000313" key="6">
    <source>
        <dbReference type="EMBL" id="MBG6086896.1"/>
    </source>
</evidence>
<protein>
    <submittedName>
        <fullName evidence="6">RNA polymerase sigma-70 factor (ECF subfamily)</fullName>
    </submittedName>
</protein>
<dbReference type="EMBL" id="JADOUA010000001">
    <property type="protein sequence ID" value="MBG6086896.1"/>
    <property type="molecule type" value="Genomic_DNA"/>
</dbReference>
<accession>A0A931DG21</accession>
<dbReference type="Proteomes" id="UP000614047">
    <property type="component" value="Unassembled WGS sequence"/>
</dbReference>
<evidence type="ECO:0000256" key="3">
    <source>
        <dbReference type="ARBA" id="ARBA00023082"/>
    </source>
</evidence>
<dbReference type="CDD" id="cd06171">
    <property type="entry name" value="Sigma70_r4"/>
    <property type="match status" value="1"/>
</dbReference>
<dbReference type="SUPFAM" id="SSF54427">
    <property type="entry name" value="NTF2-like"/>
    <property type="match status" value="1"/>
</dbReference>
<dbReference type="RefSeq" id="WP_197009832.1">
    <property type="nucleotide sequence ID" value="NZ_BAABES010000007.1"/>
</dbReference>
<evidence type="ECO:0000256" key="4">
    <source>
        <dbReference type="ARBA" id="ARBA00023163"/>
    </source>
</evidence>
<keyword evidence="4" id="KW-0804">Transcription</keyword>
<evidence type="ECO:0000256" key="1">
    <source>
        <dbReference type="ARBA" id="ARBA00010641"/>
    </source>
</evidence>
<dbReference type="Gene3D" id="3.10.450.50">
    <property type="match status" value="1"/>
</dbReference>
<proteinExistence type="inferred from homology"/>
<dbReference type="PANTHER" id="PTHR30173:SF43">
    <property type="entry name" value="ECF RNA POLYMERASE SIGMA FACTOR SIGI-RELATED"/>
    <property type="match status" value="1"/>
</dbReference>
<dbReference type="SUPFAM" id="SSF88659">
    <property type="entry name" value="Sigma3 and sigma4 domains of RNA polymerase sigma factors"/>
    <property type="match status" value="1"/>
</dbReference>
<keyword evidence="2" id="KW-0805">Transcription regulation</keyword>
<dbReference type="GO" id="GO:0006352">
    <property type="term" value="P:DNA-templated transcription initiation"/>
    <property type="evidence" value="ECO:0007669"/>
    <property type="project" value="InterPro"/>
</dbReference>